<keyword evidence="15" id="KW-0137">Centromere</keyword>
<dbReference type="AlphaFoldDB" id="A0A067Q4N7"/>
<evidence type="ECO:0000256" key="17">
    <source>
        <dbReference type="ARBA" id="ARBA00044305"/>
    </source>
</evidence>
<dbReference type="FunCoup" id="A0A067Q4N7">
    <property type="interactions" value="2"/>
</dbReference>
<keyword evidence="14" id="KW-0131">Cell cycle</keyword>
<evidence type="ECO:0000256" key="6">
    <source>
        <dbReference type="ARBA" id="ARBA00022490"/>
    </source>
</evidence>
<evidence type="ECO:0000256" key="10">
    <source>
        <dbReference type="ARBA" id="ARBA00022829"/>
    </source>
</evidence>
<keyword evidence="9" id="KW-0498">Mitosis</keyword>
<dbReference type="GO" id="GO:0008608">
    <property type="term" value="P:attachment of spindle microtubules to kinetochore"/>
    <property type="evidence" value="ECO:0007669"/>
    <property type="project" value="InterPro"/>
</dbReference>
<evidence type="ECO:0000256" key="15">
    <source>
        <dbReference type="ARBA" id="ARBA00023328"/>
    </source>
</evidence>
<keyword evidence="7" id="KW-0132">Cell division</keyword>
<evidence type="ECO:0000256" key="4">
    <source>
        <dbReference type="ARBA" id="ARBA00006277"/>
    </source>
</evidence>
<dbReference type="HOGENOM" id="CLU_118180_3_0_1"/>
<dbReference type="GO" id="GO:0005874">
    <property type="term" value="C:microtubule"/>
    <property type="evidence" value="ECO:0007669"/>
    <property type="project" value="UniProtKB-KW"/>
</dbReference>
<keyword evidence="6" id="KW-0963">Cytoplasm</keyword>
<dbReference type="PANTHER" id="PTHR28017:SF1">
    <property type="entry name" value="DASH COMPLEX SUBUNIT DAD3"/>
    <property type="match status" value="1"/>
</dbReference>
<evidence type="ECO:0000256" key="2">
    <source>
        <dbReference type="ARBA" id="ARBA00004186"/>
    </source>
</evidence>
<evidence type="ECO:0000256" key="11">
    <source>
        <dbReference type="ARBA" id="ARBA00022838"/>
    </source>
</evidence>
<evidence type="ECO:0000256" key="7">
    <source>
        <dbReference type="ARBA" id="ARBA00022618"/>
    </source>
</evidence>
<dbReference type="EMBL" id="KL197713">
    <property type="protein sequence ID" value="KDQ61135.1"/>
    <property type="molecule type" value="Genomic_DNA"/>
</dbReference>
<evidence type="ECO:0000256" key="12">
    <source>
        <dbReference type="ARBA" id="ARBA00023212"/>
    </source>
</evidence>
<dbReference type="InParanoid" id="A0A067Q4N7"/>
<dbReference type="GO" id="GO:0051301">
    <property type="term" value="P:cell division"/>
    <property type="evidence" value="ECO:0007669"/>
    <property type="project" value="UniProtKB-KW"/>
</dbReference>
<evidence type="ECO:0000256" key="14">
    <source>
        <dbReference type="ARBA" id="ARBA00023306"/>
    </source>
</evidence>
<organism evidence="18 19">
    <name type="scientific">Jaapia argillacea MUCL 33604</name>
    <dbReference type="NCBI Taxonomy" id="933084"/>
    <lineage>
        <taxon>Eukaryota</taxon>
        <taxon>Fungi</taxon>
        <taxon>Dikarya</taxon>
        <taxon>Basidiomycota</taxon>
        <taxon>Agaricomycotina</taxon>
        <taxon>Agaricomycetes</taxon>
        <taxon>Agaricomycetidae</taxon>
        <taxon>Jaapiales</taxon>
        <taxon>Jaapiaceae</taxon>
        <taxon>Jaapia</taxon>
    </lineage>
</organism>
<evidence type="ECO:0000256" key="9">
    <source>
        <dbReference type="ARBA" id="ARBA00022776"/>
    </source>
</evidence>
<keyword evidence="5" id="KW-0158">Chromosome</keyword>
<dbReference type="GO" id="GO:0042729">
    <property type="term" value="C:DASH complex"/>
    <property type="evidence" value="ECO:0007669"/>
    <property type="project" value="InterPro"/>
</dbReference>
<proteinExistence type="inferred from homology"/>
<evidence type="ECO:0000256" key="3">
    <source>
        <dbReference type="ARBA" id="ARBA00004629"/>
    </source>
</evidence>
<comment type="subcellular location">
    <subcellularLocation>
        <location evidence="3">Chromosome</location>
        <location evidence="3">Centromere</location>
        <location evidence="3">Kinetochore</location>
    </subcellularLocation>
    <subcellularLocation>
        <location evidence="2">Cytoplasm</location>
        <location evidence="2">Cytoskeleton</location>
        <location evidence="2">Spindle</location>
    </subcellularLocation>
    <subcellularLocation>
        <location evidence="1">Nucleus</location>
    </subcellularLocation>
</comment>
<evidence type="ECO:0000313" key="18">
    <source>
        <dbReference type="EMBL" id="KDQ61135.1"/>
    </source>
</evidence>
<dbReference type="STRING" id="933084.A0A067Q4N7"/>
<sequence>MATLDAEPDLFELNPYEGHPNLSQLEADVLWEYAKLNQQIKDLVIRTRQLSDAPDKDLLDTLRSLERKMGLVMTLFKVSAWGVINDQTSVETTDSFDNTPDTTIRR</sequence>
<keyword evidence="10" id="KW-0159">Chromosome partition</keyword>
<keyword evidence="12" id="KW-0206">Cytoskeleton</keyword>
<evidence type="ECO:0000256" key="8">
    <source>
        <dbReference type="ARBA" id="ARBA00022701"/>
    </source>
</evidence>
<protein>
    <recommendedName>
        <fullName evidence="16">DASH complex subunit DAD3</fullName>
    </recommendedName>
    <alternativeName>
        <fullName evidence="17">Outer kinetochore protein DAD3</fullName>
    </alternativeName>
</protein>
<dbReference type="OrthoDB" id="2443965at2759"/>
<evidence type="ECO:0000313" key="19">
    <source>
        <dbReference type="Proteomes" id="UP000027265"/>
    </source>
</evidence>
<dbReference type="PANTHER" id="PTHR28017">
    <property type="entry name" value="DASH COMPLEX SUBUNIT DAD3"/>
    <property type="match status" value="1"/>
</dbReference>
<name>A0A067Q4N7_9AGAM</name>
<evidence type="ECO:0000256" key="16">
    <source>
        <dbReference type="ARBA" id="ARBA00044179"/>
    </source>
</evidence>
<evidence type="ECO:0000256" key="1">
    <source>
        <dbReference type="ARBA" id="ARBA00004123"/>
    </source>
</evidence>
<keyword evidence="8" id="KW-0493">Microtubule</keyword>
<dbReference type="GO" id="GO:0051010">
    <property type="term" value="F:microtubule plus-end binding"/>
    <property type="evidence" value="ECO:0007669"/>
    <property type="project" value="TreeGrafter"/>
</dbReference>
<dbReference type="GO" id="GO:0072686">
    <property type="term" value="C:mitotic spindle"/>
    <property type="evidence" value="ECO:0007669"/>
    <property type="project" value="InterPro"/>
</dbReference>
<gene>
    <name evidence="18" type="ORF">JAAARDRAFT_191245</name>
</gene>
<reference evidence="19" key="1">
    <citation type="journal article" date="2014" name="Proc. Natl. Acad. Sci. U.S.A.">
        <title>Extensive sampling of basidiomycete genomes demonstrates inadequacy of the white-rot/brown-rot paradigm for wood decay fungi.</title>
        <authorList>
            <person name="Riley R."/>
            <person name="Salamov A.A."/>
            <person name="Brown D.W."/>
            <person name="Nagy L.G."/>
            <person name="Floudas D."/>
            <person name="Held B.W."/>
            <person name="Levasseur A."/>
            <person name="Lombard V."/>
            <person name="Morin E."/>
            <person name="Otillar R."/>
            <person name="Lindquist E.A."/>
            <person name="Sun H."/>
            <person name="LaButti K.M."/>
            <person name="Schmutz J."/>
            <person name="Jabbour D."/>
            <person name="Luo H."/>
            <person name="Baker S.E."/>
            <person name="Pisabarro A.G."/>
            <person name="Walton J.D."/>
            <person name="Blanchette R.A."/>
            <person name="Henrissat B."/>
            <person name="Martin F."/>
            <person name="Cullen D."/>
            <person name="Hibbett D.S."/>
            <person name="Grigoriev I.V."/>
        </authorList>
    </citation>
    <scope>NUCLEOTIDE SEQUENCE [LARGE SCALE GENOMIC DNA]</scope>
    <source>
        <strain evidence="19">MUCL 33604</strain>
    </source>
</reference>
<keyword evidence="13" id="KW-0539">Nucleus</keyword>
<evidence type="ECO:0000256" key="13">
    <source>
        <dbReference type="ARBA" id="ARBA00023242"/>
    </source>
</evidence>
<keyword evidence="19" id="KW-1185">Reference proteome</keyword>
<keyword evidence="11" id="KW-0995">Kinetochore</keyword>
<dbReference type="Proteomes" id="UP000027265">
    <property type="component" value="Unassembled WGS sequence"/>
</dbReference>
<accession>A0A067Q4N7</accession>
<comment type="similarity">
    <text evidence="4">Belongs to the DASH complex DAD3 family.</text>
</comment>
<dbReference type="Pfam" id="PF08656">
    <property type="entry name" value="DASH_Dad3"/>
    <property type="match status" value="1"/>
</dbReference>
<evidence type="ECO:0000256" key="5">
    <source>
        <dbReference type="ARBA" id="ARBA00022454"/>
    </source>
</evidence>
<dbReference type="InterPro" id="IPR013965">
    <property type="entry name" value="DASH_Dad3"/>
</dbReference>